<accession>A0A175RBT2</accession>
<name>A0A175RBT2_9HYPH</name>
<gene>
    <name evidence="2" type="ORF">NS226_04075</name>
</gene>
<organism evidence="2 3">
    <name type="scientific">Aureimonas ureilytica</name>
    <dbReference type="NCBI Taxonomy" id="401562"/>
    <lineage>
        <taxon>Bacteria</taxon>
        <taxon>Pseudomonadati</taxon>
        <taxon>Pseudomonadota</taxon>
        <taxon>Alphaproteobacteria</taxon>
        <taxon>Hyphomicrobiales</taxon>
        <taxon>Aurantimonadaceae</taxon>
        <taxon>Aureimonas</taxon>
    </lineage>
</organism>
<evidence type="ECO:0008006" key="4">
    <source>
        <dbReference type="Google" id="ProtNLM"/>
    </source>
</evidence>
<proteinExistence type="predicted"/>
<sequence>MQPHRPAEGGIAARLQAATNSRGPRPGSVSTQHEDRHSREPVAGSASAAVARLFDTQPAADIAPGGADAPSRADASTARGAGPLGSGGATFPQGVAKPKPNKPFPPLAPVGGLSAVPRRWLLAYKIHRLLRADLAPGERGPATCGCGMPAVDATTINTHLRYDRHGDGTFTPRAGVSGVHRCKSPWLCVTCSTAASAERAARVEAVAEATYARGGTVALVVLTASHKRDTSLADGMALVAKASTRARAERAWARTVEACRVLGAVVGQETTCSTRNGWHYHQHVCLPIDGPTEAEVLTAIARAGDRVGPVTGGEAAWNVEARAQRAADTLAALYKRRIRAAGGTVSDRHGTYVRIASDPQDASLYTAKGSSAWEVAGGHKTVTKSATSLTPWDLAELAYGGDTWARARWDEYAATMPGTRSCVVSAALQRRLGIDLSKPAPTADEQATHEQDNVLGRLEALIWKVLRRRGLVGAFFALIEETADAHGEADAWTRALAWAVDQTAEDVRRADEQRDLCLLPERERYVVDDETGVARVMTPEEQHAAVEARRAEVRGMGDLRRADPPLPTRPARMPEQVASEAEGTRRAAVHRAAAEALRLAGPIGVARAVATVATTSGLPRDEIGEAAAHLARSPVLAALLPHVARIEPDPPPRVLAA</sequence>
<evidence type="ECO:0000313" key="2">
    <source>
        <dbReference type="EMBL" id="KTQ97819.1"/>
    </source>
</evidence>
<evidence type="ECO:0000256" key="1">
    <source>
        <dbReference type="SAM" id="MobiDB-lite"/>
    </source>
</evidence>
<dbReference type="PATRIC" id="fig|401562.3.peg.4341"/>
<reference evidence="2 3" key="1">
    <citation type="journal article" date="2016" name="Front. Microbiol.">
        <title>Genomic Resource of Rice Seed Associated Bacteria.</title>
        <authorList>
            <person name="Midha S."/>
            <person name="Bansal K."/>
            <person name="Sharma S."/>
            <person name="Kumar N."/>
            <person name="Patil P.P."/>
            <person name="Chaudhry V."/>
            <person name="Patil P.B."/>
        </authorList>
    </citation>
    <scope>NUCLEOTIDE SEQUENCE [LARGE SCALE GENOMIC DNA]</scope>
    <source>
        <strain evidence="2 3">NS226</strain>
    </source>
</reference>
<protein>
    <recommendedName>
        <fullName evidence="4">Replication protein</fullName>
    </recommendedName>
</protein>
<comment type="caution">
    <text evidence="2">The sequence shown here is derived from an EMBL/GenBank/DDBJ whole genome shotgun (WGS) entry which is preliminary data.</text>
</comment>
<dbReference type="Proteomes" id="UP000078272">
    <property type="component" value="Unassembled WGS sequence"/>
</dbReference>
<dbReference type="AlphaFoldDB" id="A0A175RBT2"/>
<feature type="compositionally biased region" description="Low complexity" evidence="1">
    <location>
        <begin position="58"/>
        <end position="70"/>
    </location>
</feature>
<dbReference type="EMBL" id="LDPZ01000006">
    <property type="protein sequence ID" value="KTQ97819.1"/>
    <property type="molecule type" value="Genomic_DNA"/>
</dbReference>
<feature type="region of interest" description="Disordered" evidence="1">
    <location>
        <begin position="1"/>
        <end position="103"/>
    </location>
</feature>
<feature type="region of interest" description="Disordered" evidence="1">
    <location>
        <begin position="558"/>
        <end position="580"/>
    </location>
</feature>
<evidence type="ECO:0000313" key="3">
    <source>
        <dbReference type="Proteomes" id="UP000078272"/>
    </source>
</evidence>